<dbReference type="EMBL" id="WNZZ01000017">
    <property type="protein sequence ID" value="MUG24756.1"/>
    <property type="molecule type" value="Genomic_DNA"/>
</dbReference>
<dbReference type="Proteomes" id="UP000442469">
    <property type="component" value="Unassembled WGS sequence"/>
</dbReference>
<evidence type="ECO:0000313" key="6">
    <source>
        <dbReference type="EMBL" id="MUG24756.1"/>
    </source>
</evidence>
<dbReference type="InterPro" id="IPR002711">
    <property type="entry name" value="HNH"/>
</dbReference>
<evidence type="ECO:0000259" key="5">
    <source>
        <dbReference type="SMART" id="SM00507"/>
    </source>
</evidence>
<keyword evidence="2" id="KW-0378">Hydrolase</keyword>
<dbReference type="PANTHER" id="PTHR41286:SF1">
    <property type="entry name" value="HNH NUCLEASE YAJD-RELATED"/>
    <property type="match status" value="1"/>
</dbReference>
<reference evidence="6 7" key="1">
    <citation type="submission" date="2019-11" db="EMBL/GenBank/DDBJ databases">
        <title>Draft genome sequences of five Paenibacillus species of dairy origin.</title>
        <authorList>
            <person name="Olajide A.M."/>
            <person name="Chen S."/>
            <person name="Lapointe G."/>
        </authorList>
    </citation>
    <scope>NUCLEOTIDE SEQUENCE [LARGE SCALE GENOMIC DNA]</scope>
    <source>
        <strain evidence="6 7">3CT49</strain>
    </source>
</reference>
<sequence>MTTALKKFCKKPGCSNLVSGSGYCAEHSNLERGYDKYRGNSAKRGYNHKWRAARQRFLEQNPICKHCFEAGKLTPAVVVDHIVPHKGDRTLFWDRDNWQPLCASCHSTKTAKEDGGFGNG</sequence>
<dbReference type="CDD" id="cd00085">
    <property type="entry name" value="HNHc"/>
    <property type="match status" value="1"/>
</dbReference>
<name>A0A6N8EX36_PAEMA</name>
<dbReference type="GO" id="GO:0004519">
    <property type="term" value="F:endonuclease activity"/>
    <property type="evidence" value="ECO:0007669"/>
    <property type="project" value="UniProtKB-KW"/>
</dbReference>
<comment type="caution">
    <text evidence="6">The sequence shown here is derived from an EMBL/GenBank/DDBJ whole genome shotgun (WGS) entry which is preliminary data.</text>
</comment>
<dbReference type="Pfam" id="PF01844">
    <property type="entry name" value="HNH"/>
    <property type="match status" value="1"/>
</dbReference>
<dbReference type="SMART" id="SM00507">
    <property type="entry name" value="HNHc"/>
    <property type="match status" value="1"/>
</dbReference>
<dbReference type="GO" id="GO:0003676">
    <property type="term" value="F:nucleic acid binding"/>
    <property type="evidence" value="ECO:0007669"/>
    <property type="project" value="InterPro"/>
</dbReference>
<dbReference type="Gene3D" id="1.10.30.50">
    <property type="match status" value="1"/>
</dbReference>
<protein>
    <recommendedName>
        <fullName evidence="4">Putative HNH nuclease YajD</fullName>
    </recommendedName>
</protein>
<evidence type="ECO:0000256" key="1">
    <source>
        <dbReference type="ARBA" id="ARBA00022722"/>
    </source>
</evidence>
<evidence type="ECO:0000256" key="4">
    <source>
        <dbReference type="ARBA" id="ARBA00040194"/>
    </source>
</evidence>
<evidence type="ECO:0000256" key="2">
    <source>
        <dbReference type="ARBA" id="ARBA00022801"/>
    </source>
</evidence>
<accession>A0A6N8EX36</accession>
<dbReference type="GO" id="GO:0008270">
    <property type="term" value="F:zinc ion binding"/>
    <property type="evidence" value="ECO:0007669"/>
    <property type="project" value="InterPro"/>
</dbReference>
<keyword evidence="1" id="KW-0540">Nuclease</keyword>
<evidence type="ECO:0000256" key="3">
    <source>
        <dbReference type="ARBA" id="ARBA00038412"/>
    </source>
</evidence>
<keyword evidence="6" id="KW-0255">Endonuclease</keyword>
<dbReference type="InterPro" id="IPR003615">
    <property type="entry name" value="HNH_nuc"/>
</dbReference>
<dbReference type="RefSeq" id="WP_155620689.1">
    <property type="nucleotide sequence ID" value="NZ_WNZZ01000017.1"/>
</dbReference>
<dbReference type="GO" id="GO:0005829">
    <property type="term" value="C:cytosol"/>
    <property type="evidence" value="ECO:0007669"/>
    <property type="project" value="TreeGrafter"/>
</dbReference>
<comment type="similarity">
    <text evidence="3">Belongs to the HNH nuclease family.</text>
</comment>
<feature type="domain" description="HNH nuclease" evidence="5">
    <location>
        <begin position="51"/>
        <end position="107"/>
    </location>
</feature>
<dbReference type="AlphaFoldDB" id="A0A6N8EX36"/>
<proteinExistence type="inferred from homology"/>
<evidence type="ECO:0000313" key="7">
    <source>
        <dbReference type="Proteomes" id="UP000442469"/>
    </source>
</evidence>
<organism evidence="6 7">
    <name type="scientific">Paenibacillus macerans</name>
    <name type="common">Bacillus macerans</name>
    <dbReference type="NCBI Taxonomy" id="44252"/>
    <lineage>
        <taxon>Bacteria</taxon>
        <taxon>Bacillati</taxon>
        <taxon>Bacillota</taxon>
        <taxon>Bacilli</taxon>
        <taxon>Bacillales</taxon>
        <taxon>Paenibacillaceae</taxon>
        <taxon>Paenibacillus</taxon>
    </lineage>
</organism>
<dbReference type="PANTHER" id="PTHR41286">
    <property type="entry name" value="HNH NUCLEASE YAJD-RELATED"/>
    <property type="match status" value="1"/>
</dbReference>
<dbReference type="GO" id="GO:0016787">
    <property type="term" value="F:hydrolase activity"/>
    <property type="evidence" value="ECO:0007669"/>
    <property type="project" value="UniProtKB-KW"/>
</dbReference>
<gene>
    <name evidence="6" type="ORF">GNQ08_20520</name>
</gene>